<evidence type="ECO:0000313" key="15">
    <source>
        <dbReference type="EMBL" id="AYU71319.1"/>
    </source>
</evidence>
<evidence type="ECO:0000256" key="4">
    <source>
        <dbReference type="ARBA" id="ARBA00021009"/>
    </source>
</evidence>
<feature type="transmembrane region" description="Helical" evidence="14">
    <location>
        <begin position="177"/>
        <end position="197"/>
    </location>
</feature>
<sequence length="320" mass="37112">MLFDYLMFSISLVLLIICVLLGVGFLTLLERKVLGYIQIRKGPNKVGIMGLPQPLGDGLKLFTKEQVYPLMSNFLVYYLSPILNLFLALIIWLCMPFYFGFLNFNFGVLFFLCCSSLSVYTIMLSGWSSNSVYSLLGALRCVAQTISYEVSLALVLMSFLIFIMSFNLFSFPLFQKYLWMLFVFFPLALVWFITSLAETNRTPFDFAEGESELVSGFNVEYSAGGFALIFLAEYANILFMSMLFALFFLGGNFFSWLFFLKLVFISFCFIWVRGTLPRYRYDKLMYLAWKGFLPVSLNFFFLFLGLKLMFYSYLIFFNKI</sequence>
<geneLocation type="mitochondrion" evidence="15"/>
<evidence type="ECO:0000256" key="14">
    <source>
        <dbReference type="SAM" id="Phobius"/>
    </source>
</evidence>
<dbReference type="GO" id="GO:0005743">
    <property type="term" value="C:mitochondrial inner membrane"/>
    <property type="evidence" value="ECO:0007669"/>
    <property type="project" value="UniProtKB-SubCell"/>
</dbReference>
<comment type="subcellular location">
    <subcellularLocation>
        <location evidence="2 12">Mitochondrion inner membrane</location>
        <topology evidence="2 12">Multi-pass membrane protein</topology>
    </subcellularLocation>
</comment>
<feature type="transmembrane region" description="Helical" evidence="14">
    <location>
        <begin position="6"/>
        <end position="29"/>
    </location>
</feature>
<comment type="similarity">
    <text evidence="3 12">Belongs to the complex I subunit 1 family.</text>
</comment>
<dbReference type="PROSITE" id="PS00668">
    <property type="entry name" value="COMPLEX1_ND1_2"/>
    <property type="match status" value="1"/>
</dbReference>
<accession>A0A3G4RYM0</accession>
<evidence type="ECO:0000256" key="5">
    <source>
        <dbReference type="ARBA" id="ARBA00022448"/>
    </source>
</evidence>
<dbReference type="InterPro" id="IPR018086">
    <property type="entry name" value="NADH_UbQ_OxRdtase_su1_CS"/>
</dbReference>
<protein>
    <recommendedName>
        <fullName evidence="4 13">NADH-ubiquinone oxidoreductase chain 1</fullName>
        <ecNumber evidence="13">7.1.1.2</ecNumber>
    </recommendedName>
</protein>
<dbReference type="EC" id="7.1.1.2" evidence="13"/>
<evidence type="ECO:0000256" key="13">
    <source>
        <dbReference type="RuleBase" id="RU000473"/>
    </source>
</evidence>
<feature type="transmembrane region" description="Helical" evidence="14">
    <location>
        <begin position="104"/>
        <end position="127"/>
    </location>
</feature>
<dbReference type="HAMAP" id="MF_01350">
    <property type="entry name" value="NDH1_NuoH"/>
    <property type="match status" value="1"/>
</dbReference>
<evidence type="ECO:0000256" key="12">
    <source>
        <dbReference type="RuleBase" id="RU000471"/>
    </source>
</evidence>
<dbReference type="GO" id="GO:0003954">
    <property type="term" value="F:NADH dehydrogenase activity"/>
    <property type="evidence" value="ECO:0007669"/>
    <property type="project" value="TreeGrafter"/>
</dbReference>
<reference evidence="15" key="1">
    <citation type="journal article" date="2015" name="Mol. Biol. Evol.">
        <title>Soup to Tree: The Phylogeny of Beetles Inferred by Mitochondrial Metagenomics of a Bornean Rainforest Sample.</title>
        <authorList>
            <person name="Crampton-Platt A."/>
            <person name="Timmermans M.J."/>
            <person name="Gimmel M.L."/>
            <person name="Kutty S.N."/>
            <person name="Cockerill T.D."/>
            <person name="Vun Khen C."/>
            <person name="Vogler A.P."/>
        </authorList>
    </citation>
    <scope>NUCLEOTIDE SEQUENCE</scope>
</reference>
<keyword evidence="7" id="KW-0999">Mitochondrion inner membrane</keyword>
<evidence type="ECO:0000256" key="9">
    <source>
        <dbReference type="ARBA" id="ARBA00023075"/>
    </source>
</evidence>
<name>A0A3G4RYM0_9COLE</name>
<keyword evidence="8 14" id="KW-1133">Transmembrane helix</keyword>
<evidence type="ECO:0000256" key="11">
    <source>
        <dbReference type="ARBA" id="ARBA00023136"/>
    </source>
</evidence>
<dbReference type="PANTHER" id="PTHR11432:SF3">
    <property type="entry name" value="NADH-UBIQUINONE OXIDOREDUCTASE CHAIN 1"/>
    <property type="match status" value="1"/>
</dbReference>
<feature type="transmembrane region" description="Helical" evidence="14">
    <location>
        <begin position="226"/>
        <end position="247"/>
    </location>
</feature>
<keyword evidence="5" id="KW-0813">Transport</keyword>
<evidence type="ECO:0000256" key="8">
    <source>
        <dbReference type="ARBA" id="ARBA00022989"/>
    </source>
</evidence>
<keyword evidence="10 13" id="KW-0496">Mitochondrion</keyword>
<dbReference type="PROSITE" id="PS00667">
    <property type="entry name" value="COMPLEX1_ND1_1"/>
    <property type="match status" value="1"/>
</dbReference>
<feature type="transmembrane region" description="Helical" evidence="14">
    <location>
        <begin position="74"/>
        <end position="98"/>
    </location>
</feature>
<feature type="transmembrane region" description="Helical" evidence="14">
    <location>
        <begin position="292"/>
        <end position="316"/>
    </location>
</feature>
<dbReference type="GO" id="GO:0008137">
    <property type="term" value="F:NADH dehydrogenase (ubiquinone) activity"/>
    <property type="evidence" value="ECO:0007669"/>
    <property type="project" value="UniProtKB-EC"/>
</dbReference>
<evidence type="ECO:0000256" key="3">
    <source>
        <dbReference type="ARBA" id="ARBA00010535"/>
    </source>
</evidence>
<dbReference type="GO" id="GO:0009060">
    <property type="term" value="P:aerobic respiration"/>
    <property type="evidence" value="ECO:0007669"/>
    <property type="project" value="TreeGrafter"/>
</dbReference>
<keyword evidence="9 13" id="KW-0830">Ubiquinone</keyword>
<proteinExistence type="inferred from homology"/>
<feature type="transmembrane region" description="Helical" evidence="14">
    <location>
        <begin position="148"/>
        <end position="171"/>
    </location>
</feature>
<keyword evidence="12" id="KW-0520">NAD</keyword>
<evidence type="ECO:0000256" key="6">
    <source>
        <dbReference type="ARBA" id="ARBA00022692"/>
    </source>
</evidence>
<dbReference type="InterPro" id="IPR001694">
    <property type="entry name" value="NADH_UbQ_OxRdtase_su1/FPO"/>
</dbReference>
<feature type="transmembrane region" description="Helical" evidence="14">
    <location>
        <begin position="253"/>
        <end position="272"/>
    </location>
</feature>
<keyword evidence="11 14" id="KW-0472">Membrane</keyword>
<comment type="catalytic activity">
    <reaction evidence="13">
        <text>a ubiquinone + NADH + 5 H(+)(in) = a ubiquinol + NAD(+) + 4 H(+)(out)</text>
        <dbReference type="Rhea" id="RHEA:29091"/>
        <dbReference type="Rhea" id="RHEA-COMP:9565"/>
        <dbReference type="Rhea" id="RHEA-COMP:9566"/>
        <dbReference type="ChEBI" id="CHEBI:15378"/>
        <dbReference type="ChEBI" id="CHEBI:16389"/>
        <dbReference type="ChEBI" id="CHEBI:17976"/>
        <dbReference type="ChEBI" id="CHEBI:57540"/>
        <dbReference type="ChEBI" id="CHEBI:57945"/>
        <dbReference type="EC" id="7.1.1.2"/>
    </reaction>
</comment>
<evidence type="ECO:0000256" key="2">
    <source>
        <dbReference type="ARBA" id="ARBA00004448"/>
    </source>
</evidence>
<comment type="function">
    <text evidence="1">Core subunit of the mitochondrial membrane respiratory chain NADH dehydrogenase (Complex I) that is believed to belong to the minimal assembly required for catalysis. Complex I functions in the transfer of electrons from NADH to the respiratory chain. The immediate electron acceptor for the enzyme is believed to be ubiquinone.</text>
</comment>
<gene>
    <name evidence="15" type="primary">nad1</name>
</gene>
<dbReference type="PANTHER" id="PTHR11432">
    <property type="entry name" value="NADH DEHYDROGENASE SUBUNIT 1"/>
    <property type="match status" value="1"/>
</dbReference>
<organism evidence="15">
    <name type="scientific">Agrilinae sp. 1 ACP-2013</name>
    <dbReference type="NCBI Taxonomy" id="1434404"/>
    <lineage>
        <taxon>Eukaryota</taxon>
        <taxon>Metazoa</taxon>
        <taxon>Ecdysozoa</taxon>
        <taxon>Arthropoda</taxon>
        <taxon>Hexapoda</taxon>
        <taxon>Insecta</taxon>
        <taxon>Pterygota</taxon>
        <taxon>Neoptera</taxon>
        <taxon>Endopterygota</taxon>
        <taxon>Coleoptera</taxon>
        <taxon>Polyphaga</taxon>
        <taxon>Elateriformia</taxon>
        <taxon>Buprestoidea</taxon>
        <taxon>Buprestidae</taxon>
        <taxon>Agrilinae</taxon>
    </lineage>
</organism>
<evidence type="ECO:0000256" key="7">
    <source>
        <dbReference type="ARBA" id="ARBA00022792"/>
    </source>
</evidence>
<evidence type="ECO:0000256" key="10">
    <source>
        <dbReference type="ARBA" id="ARBA00023128"/>
    </source>
</evidence>
<dbReference type="Pfam" id="PF00146">
    <property type="entry name" value="NADHdh"/>
    <property type="match status" value="1"/>
</dbReference>
<evidence type="ECO:0000256" key="1">
    <source>
        <dbReference type="ARBA" id="ARBA00003257"/>
    </source>
</evidence>
<dbReference type="EMBL" id="MH923243">
    <property type="protein sequence ID" value="AYU71319.1"/>
    <property type="molecule type" value="Genomic_DNA"/>
</dbReference>
<dbReference type="AlphaFoldDB" id="A0A3G4RYM0"/>
<keyword evidence="6 12" id="KW-0812">Transmembrane</keyword>
<reference evidence="15" key="2">
    <citation type="submission" date="2018-09" db="EMBL/GenBank/DDBJ databases">
        <authorList>
            <person name="James G."/>
        </authorList>
    </citation>
    <scope>NUCLEOTIDE SEQUENCE</scope>
</reference>